<keyword evidence="3" id="KW-1185">Reference proteome</keyword>
<dbReference type="Proteomes" id="UP001500791">
    <property type="component" value="Unassembled WGS sequence"/>
</dbReference>
<evidence type="ECO:0000313" key="2">
    <source>
        <dbReference type="EMBL" id="GAA0377538.1"/>
    </source>
</evidence>
<dbReference type="Pfam" id="PF09694">
    <property type="entry name" value="Gcw_chp"/>
    <property type="match status" value="1"/>
</dbReference>
<gene>
    <name evidence="2" type="ORF">GCM10009093_00840</name>
</gene>
<feature type="transmembrane region" description="Helical" evidence="1">
    <location>
        <begin position="12"/>
        <end position="32"/>
    </location>
</feature>
<dbReference type="PROSITE" id="PS51257">
    <property type="entry name" value="PROKAR_LIPOPROTEIN"/>
    <property type="match status" value="1"/>
</dbReference>
<sequence>MRKKIHAPVVGINNAIFGIGCAAALIGVGLFGEAQAEEAANPKISFNAAITSDYAFRGVSQTMEDPAVQAGVDVTHGIFYTGVWASNVDFGDGETDAEVDLYAGVRPQFAGLNWDLGVVGYLYTGQPDGADYNYAELKAAASRNVGPATLGAAVYYSPDFFGASEDEATYAEINASYPAHERVTVSGAVGQQWVSSDLDYMTWNLGAAWQATDHLVLDLRYHDTDGHDLGQTYDSRVILSLKAVL</sequence>
<accession>A0ABN0XZ25</accession>
<comment type="caution">
    <text evidence="2">The sequence shown here is derived from an EMBL/GenBank/DDBJ whole genome shotgun (WGS) entry which is preliminary data.</text>
</comment>
<dbReference type="InterPro" id="IPR010239">
    <property type="entry name" value="CHP02001"/>
</dbReference>
<dbReference type="RefSeq" id="WP_167178982.1">
    <property type="nucleotide sequence ID" value="NZ_BAAAEJ010000001.1"/>
</dbReference>
<reference evidence="2 3" key="1">
    <citation type="journal article" date="2019" name="Int. J. Syst. Evol. Microbiol.">
        <title>The Global Catalogue of Microorganisms (GCM) 10K type strain sequencing project: providing services to taxonomists for standard genome sequencing and annotation.</title>
        <authorList>
            <consortium name="The Broad Institute Genomics Platform"/>
            <consortium name="The Broad Institute Genome Sequencing Center for Infectious Disease"/>
            <person name="Wu L."/>
            <person name="Ma J."/>
        </authorList>
    </citation>
    <scope>NUCLEOTIDE SEQUENCE [LARGE SCALE GENOMIC DNA]</scope>
    <source>
        <strain evidence="2 3">JCM 13476</strain>
    </source>
</reference>
<organism evidence="2 3">
    <name type="scientific">Brevundimonas terrae</name>
    <dbReference type="NCBI Taxonomy" id="363631"/>
    <lineage>
        <taxon>Bacteria</taxon>
        <taxon>Pseudomonadati</taxon>
        <taxon>Pseudomonadota</taxon>
        <taxon>Alphaproteobacteria</taxon>
        <taxon>Caulobacterales</taxon>
        <taxon>Caulobacteraceae</taxon>
        <taxon>Brevundimonas</taxon>
    </lineage>
</organism>
<keyword evidence="1" id="KW-0812">Transmembrane</keyword>
<proteinExistence type="predicted"/>
<evidence type="ECO:0000256" key="1">
    <source>
        <dbReference type="SAM" id="Phobius"/>
    </source>
</evidence>
<name>A0ABN0XZ25_9CAUL</name>
<protein>
    <submittedName>
        <fullName evidence="2">TorF family putative porin</fullName>
    </submittedName>
</protein>
<evidence type="ECO:0000313" key="3">
    <source>
        <dbReference type="Proteomes" id="UP001500791"/>
    </source>
</evidence>
<keyword evidence="1" id="KW-0472">Membrane</keyword>
<keyword evidence="1" id="KW-1133">Transmembrane helix</keyword>
<dbReference type="SUPFAM" id="SSF56935">
    <property type="entry name" value="Porins"/>
    <property type="match status" value="1"/>
</dbReference>
<dbReference type="NCBIfam" id="TIGR02001">
    <property type="entry name" value="gcw_chp"/>
    <property type="match status" value="1"/>
</dbReference>
<dbReference type="EMBL" id="BAAAEJ010000001">
    <property type="protein sequence ID" value="GAA0377538.1"/>
    <property type="molecule type" value="Genomic_DNA"/>
</dbReference>